<evidence type="ECO:0000259" key="8">
    <source>
        <dbReference type="PROSITE" id="PS50850"/>
    </source>
</evidence>
<evidence type="ECO:0000256" key="4">
    <source>
        <dbReference type="ARBA" id="ARBA00022692"/>
    </source>
</evidence>
<keyword evidence="4 7" id="KW-0812">Transmembrane</keyword>
<dbReference type="GO" id="GO:0016020">
    <property type="term" value="C:membrane"/>
    <property type="evidence" value="ECO:0007669"/>
    <property type="project" value="UniProtKB-SubCell"/>
</dbReference>
<dbReference type="InterPro" id="IPR005829">
    <property type="entry name" value="Sugar_transporter_CS"/>
</dbReference>
<dbReference type="PANTHER" id="PTHR23503">
    <property type="entry name" value="SOLUTE CARRIER FAMILY 2"/>
    <property type="match status" value="1"/>
</dbReference>
<evidence type="ECO:0000256" key="2">
    <source>
        <dbReference type="ARBA" id="ARBA00010992"/>
    </source>
</evidence>
<dbReference type="PRINTS" id="PR00171">
    <property type="entry name" value="SUGRTRNSPORT"/>
</dbReference>
<dbReference type="Gene3D" id="1.20.1250.20">
    <property type="entry name" value="MFS general substrate transporter like domains"/>
    <property type="match status" value="1"/>
</dbReference>
<dbReference type="SUPFAM" id="SSF103473">
    <property type="entry name" value="MFS general substrate transporter"/>
    <property type="match status" value="1"/>
</dbReference>
<reference evidence="9" key="1">
    <citation type="submission" date="2020-12" db="EMBL/GenBank/DDBJ databases">
        <title>Metabolic potential, ecology and presence of endohyphal bacteria is reflected in genomic diversity of Mucoromycotina.</title>
        <authorList>
            <person name="Muszewska A."/>
            <person name="Okrasinska A."/>
            <person name="Steczkiewicz K."/>
            <person name="Drgas O."/>
            <person name="Orlowska M."/>
            <person name="Perlinska-Lenart U."/>
            <person name="Aleksandrzak-Piekarczyk T."/>
            <person name="Szatraj K."/>
            <person name="Zielenkiewicz U."/>
            <person name="Pilsyk S."/>
            <person name="Malc E."/>
            <person name="Mieczkowski P."/>
            <person name="Kruszewska J.S."/>
            <person name="Biernat P."/>
            <person name="Pawlowska J."/>
        </authorList>
    </citation>
    <scope>NUCLEOTIDE SEQUENCE</scope>
    <source>
        <strain evidence="9">WA0000051536</strain>
    </source>
</reference>
<evidence type="ECO:0000313" key="10">
    <source>
        <dbReference type="Proteomes" id="UP000612746"/>
    </source>
</evidence>
<proteinExistence type="inferred from homology"/>
<protein>
    <recommendedName>
        <fullName evidence="8">Major facilitator superfamily (MFS) profile domain-containing protein</fullName>
    </recommendedName>
</protein>
<dbReference type="Pfam" id="PF00083">
    <property type="entry name" value="Sugar_tr"/>
    <property type="match status" value="1"/>
</dbReference>
<evidence type="ECO:0000256" key="3">
    <source>
        <dbReference type="ARBA" id="ARBA00022448"/>
    </source>
</evidence>
<accession>A0A8H7U6T2</accession>
<feature type="transmembrane region" description="Helical" evidence="7">
    <location>
        <begin position="105"/>
        <end position="127"/>
    </location>
</feature>
<organism evidence="9 10">
    <name type="scientific">Umbelopsis vinacea</name>
    <dbReference type="NCBI Taxonomy" id="44442"/>
    <lineage>
        <taxon>Eukaryota</taxon>
        <taxon>Fungi</taxon>
        <taxon>Fungi incertae sedis</taxon>
        <taxon>Mucoromycota</taxon>
        <taxon>Mucoromycotina</taxon>
        <taxon>Umbelopsidomycetes</taxon>
        <taxon>Umbelopsidales</taxon>
        <taxon>Umbelopsidaceae</taxon>
        <taxon>Umbelopsis</taxon>
    </lineage>
</organism>
<feature type="transmembrane region" description="Helical" evidence="7">
    <location>
        <begin position="315"/>
        <end position="338"/>
    </location>
</feature>
<keyword evidence="5 7" id="KW-1133">Transmembrane helix</keyword>
<feature type="transmembrane region" description="Helical" evidence="7">
    <location>
        <begin position="275"/>
        <end position="295"/>
    </location>
</feature>
<dbReference type="InterPro" id="IPR020846">
    <property type="entry name" value="MFS_dom"/>
</dbReference>
<name>A0A8H7U6T2_9FUNG</name>
<dbReference type="PROSITE" id="PS00217">
    <property type="entry name" value="SUGAR_TRANSPORT_2"/>
    <property type="match status" value="1"/>
</dbReference>
<feature type="domain" description="Major facilitator superfamily (MFS) profile" evidence="8">
    <location>
        <begin position="27"/>
        <end position="464"/>
    </location>
</feature>
<keyword evidence="3" id="KW-0813">Transport</keyword>
<dbReference type="OrthoDB" id="6612291at2759"/>
<keyword evidence="6 7" id="KW-0472">Membrane</keyword>
<keyword evidence="10" id="KW-1185">Reference proteome</keyword>
<dbReference type="GO" id="GO:0015149">
    <property type="term" value="F:hexose transmembrane transporter activity"/>
    <property type="evidence" value="ECO:0007669"/>
    <property type="project" value="TreeGrafter"/>
</dbReference>
<dbReference type="PANTHER" id="PTHR23503:SF8">
    <property type="entry name" value="FACILITATED GLUCOSE TRANSPORTER PROTEIN 1"/>
    <property type="match status" value="1"/>
</dbReference>
<feature type="transmembrane region" description="Helical" evidence="7">
    <location>
        <begin position="72"/>
        <end position="93"/>
    </location>
</feature>
<feature type="transmembrane region" description="Helical" evidence="7">
    <location>
        <begin position="375"/>
        <end position="398"/>
    </location>
</feature>
<evidence type="ECO:0000256" key="1">
    <source>
        <dbReference type="ARBA" id="ARBA00004141"/>
    </source>
</evidence>
<gene>
    <name evidence="9" type="ORF">INT44_002494</name>
</gene>
<dbReference type="InterPro" id="IPR005828">
    <property type="entry name" value="MFS_sugar_transport-like"/>
</dbReference>
<feature type="transmembrane region" description="Helical" evidence="7">
    <location>
        <begin position="133"/>
        <end position="153"/>
    </location>
</feature>
<sequence>TDTTSIANVYANIPPSLTGFTVYSTLCAFIAAISGFNVGWHIGVVNMPMAIITSCTTTSSSAIPDCLPMADYMWGLTVGFYALGGIIGGMGTMYTNVWFGRRANLLICAAFFAVGSILTALAVNVAMYSVGRVIVGIGAGLAGASCAIYVSEISTNKTRGAHGSFFEFFLNLGILVTQVCGLYMSTVPTWRYLWVISAIISIIQFALLWFFTVECPRRLCANKNYDGARVSLQKLRGPDCDIEEELNNLIEARKQDEQRPQLSIWAVLRGKDRKVLIATIHVCILLAYNQIGGIGPMSVYSVSFYSSIFKGDTHMATTLSLVCSAANIVATAIAVVLMNKVGRKGFMMISTAGMTIASIGIVIGSSVATDKTGPLIIFSAILFLFTYSCGCGVVPWMIAPELLPLRGLAAGSALGNGTNWLVNFVENTLWPLIFNRLQNYSFILFIVINFVGFLYSWICFEETTGKDLDRFDDDTKKIEHLEDAKDF</sequence>
<dbReference type="InterPro" id="IPR045263">
    <property type="entry name" value="GLUT"/>
</dbReference>
<dbReference type="Proteomes" id="UP000612746">
    <property type="component" value="Unassembled WGS sequence"/>
</dbReference>
<comment type="similarity">
    <text evidence="2">Belongs to the major facilitator superfamily. Sugar transporter (TC 2.A.1.1) family.</text>
</comment>
<dbReference type="EMBL" id="JAEPRA010000032">
    <property type="protein sequence ID" value="KAG2171846.1"/>
    <property type="molecule type" value="Genomic_DNA"/>
</dbReference>
<dbReference type="InterPro" id="IPR036259">
    <property type="entry name" value="MFS_trans_sf"/>
</dbReference>
<evidence type="ECO:0000256" key="7">
    <source>
        <dbReference type="SAM" id="Phobius"/>
    </source>
</evidence>
<dbReference type="AlphaFoldDB" id="A0A8H7U6T2"/>
<feature type="transmembrane region" description="Helical" evidence="7">
    <location>
        <begin position="345"/>
        <end position="369"/>
    </location>
</feature>
<feature type="transmembrane region" description="Helical" evidence="7">
    <location>
        <begin position="442"/>
        <end position="460"/>
    </location>
</feature>
<feature type="transmembrane region" description="Helical" evidence="7">
    <location>
        <begin position="192"/>
        <end position="213"/>
    </location>
</feature>
<dbReference type="InterPro" id="IPR003663">
    <property type="entry name" value="Sugar/inositol_transpt"/>
</dbReference>
<feature type="transmembrane region" description="Helical" evidence="7">
    <location>
        <begin position="405"/>
        <end position="422"/>
    </location>
</feature>
<evidence type="ECO:0000313" key="9">
    <source>
        <dbReference type="EMBL" id="KAG2171846.1"/>
    </source>
</evidence>
<feature type="non-terminal residue" evidence="9">
    <location>
        <position position="1"/>
    </location>
</feature>
<feature type="transmembrane region" description="Helical" evidence="7">
    <location>
        <begin position="165"/>
        <end position="186"/>
    </location>
</feature>
<comment type="caution">
    <text evidence="9">The sequence shown here is derived from an EMBL/GenBank/DDBJ whole genome shotgun (WGS) entry which is preliminary data.</text>
</comment>
<feature type="transmembrane region" description="Helical" evidence="7">
    <location>
        <begin position="20"/>
        <end position="40"/>
    </location>
</feature>
<evidence type="ECO:0000256" key="5">
    <source>
        <dbReference type="ARBA" id="ARBA00022989"/>
    </source>
</evidence>
<comment type="subcellular location">
    <subcellularLocation>
        <location evidence="1">Membrane</location>
        <topology evidence="1">Multi-pass membrane protein</topology>
    </subcellularLocation>
</comment>
<dbReference type="PROSITE" id="PS50850">
    <property type="entry name" value="MFS"/>
    <property type="match status" value="1"/>
</dbReference>
<evidence type="ECO:0000256" key="6">
    <source>
        <dbReference type="ARBA" id="ARBA00023136"/>
    </source>
</evidence>